<dbReference type="AlphaFoldDB" id="A0A1R4G333"/>
<protein>
    <submittedName>
        <fullName evidence="2">Uncharacterized protein</fullName>
    </submittedName>
</protein>
<keyword evidence="1" id="KW-0472">Membrane</keyword>
<dbReference type="EMBL" id="FUHW01000027">
    <property type="protein sequence ID" value="SJM62670.1"/>
    <property type="molecule type" value="Genomic_DNA"/>
</dbReference>
<reference evidence="2 3" key="1">
    <citation type="submission" date="2017-02" db="EMBL/GenBank/DDBJ databases">
        <authorList>
            <person name="Peterson S.W."/>
        </authorList>
    </citation>
    <scope>NUCLEOTIDE SEQUENCE [LARGE SCALE GENOMIC DNA]</scope>
    <source>
        <strain evidence="2 3">B Ar 00.02</strain>
    </source>
</reference>
<keyword evidence="3" id="KW-1185">Reference proteome</keyword>
<feature type="transmembrane region" description="Helical" evidence="1">
    <location>
        <begin position="30"/>
        <end position="48"/>
    </location>
</feature>
<evidence type="ECO:0000313" key="2">
    <source>
        <dbReference type="EMBL" id="SJM62670.1"/>
    </source>
</evidence>
<sequence>MDVLVMWFFFAATAKGFRRFTRNARGQRILNLSFGTLFIFVAALLVLMHQ</sequence>
<accession>A0A1R4G333</accession>
<dbReference type="Proteomes" id="UP000195913">
    <property type="component" value="Unassembled WGS sequence"/>
</dbReference>
<keyword evidence="1" id="KW-1133">Transmembrane helix</keyword>
<evidence type="ECO:0000256" key="1">
    <source>
        <dbReference type="SAM" id="Phobius"/>
    </source>
</evidence>
<evidence type="ECO:0000313" key="3">
    <source>
        <dbReference type="Proteomes" id="UP000195913"/>
    </source>
</evidence>
<organism evidence="2 3">
    <name type="scientific">Arthrobacter rhombi</name>
    <dbReference type="NCBI Taxonomy" id="71253"/>
    <lineage>
        <taxon>Bacteria</taxon>
        <taxon>Bacillati</taxon>
        <taxon>Actinomycetota</taxon>
        <taxon>Actinomycetes</taxon>
        <taxon>Micrococcales</taxon>
        <taxon>Micrococcaceae</taxon>
        <taxon>Arthrobacter</taxon>
    </lineage>
</organism>
<name>A0A1R4G333_9MICC</name>
<gene>
    <name evidence="2" type="ORF">FM101_07410</name>
</gene>
<proteinExistence type="predicted"/>
<keyword evidence="1" id="KW-0812">Transmembrane</keyword>